<gene>
    <name evidence="3" type="ORF">D9758_003467</name>
</gene>
<accession>A0A8H5LW57</accession>
<keyword evidence="4" id="KW-1185">Reference proteome</keyword>
<sequence length="892" mass="102379">MLYWNTLFAMALGPQLKFIQVTRADTIPLADDKETYVYSVAVTNGKKTYDTPWANECRWEVDFPIEPSDVAHAVFKLYRTRKNLPIWRRKLGSASFETQMTAGTEEVGEMKGEYSDLSFYVYTEALLILPLKEMKTDMKARKFVTDSLTLVIKAVGRETAPNVNSGPFEILCVPPNVTHEWNPLDTPENLLENAETLGGVLQLIEPFKEVFDNIAEFHPIAKAAWLVVSGAYQVLKNQHDRDEELVDLYNLMMKTYEIATENDLYKRVGDKKLCVVIDTMVKQSKECSIFISNYGSRRYLSLDILTWFNKIDRILNGPEASARIQDHRVSFSDLQKAFTSGQIDLTTRGVLEIKSIVLSQDSKSKLAELVPQARPPPAIAWCLDGTRQGSLLRITNWVTHGEESVLWVSGVAGCGKSSLMGSMIDYIRDQLGARSRLAAFIRFDRNQYNQCQHVVRELAYQLALYDRRLSEAIADAFQGHTIISPQLRTQLQKLVIGPLDRCRKEMEKDGPMVIVFDGLDECSDDTYSQDFLQFFSDNVFKSCPHIRVIIASRPEPRIRDCFRNLDSEEVLSHIQPFYLDISSEETVKDIRFFIEKELSSIREKGFQEMCIQKDAARGLTRRASGLFIWAVVILKFLRGYACSRLEVVLRTTEPVSALSALTTLYQTALDSIAGPDGDEDIRGDLRILLGFVKFTLYRINHRYEGIDWTILLQSLLESYTGTNWSSKLPVLRDKLSSLLVYDESEYCFQLVHKSLDDFLTNRDRCGNDWFLDHHDFQKILASLCLRFLVSYLGNACMRNSVSSEKIATQYASRCWRIYYIRAWKTGPRNNNFDMEEEVSHLLQRYLLRWVYDIVTRSSFIARRSEVLSHTDDLIYLSERLYKASSQKCLISS</sequence>
<dbReference type="Pfam" id="PF24883">
    <property type="entry name" value="NPHP3_N"/>
    <property type="match status" value="1"/>
</dbReference>
<dbReference type="Gene3D" id="3.40.50.300">
    <property type="entry name" value="P-loop containing nucleotide triphosphate hydrolases"/>
    <property type="match status" value="1"/>
</dbReference>
<organism evidence="3 4">
    <name type="scientific">Tetrapyrgos nigripes</name>
    <dbReference type="NCBI Taxonomy" id="182062"/>
    <lineage>
        <taxon>Eukaryota</taxon>
        <taxon>Fungi</taxon>
        <taxon>Dikarya</taxon>
        <taxon>Basidiomycota</taxon>
        <taxon>Agaricomycotina</taxon>
        <taxon>Agaricomycetes</taxon>
        <taxon>Agaricomycetidae</taxon>
        <taxon>Agaricales</taxon>
        <taxon>Marasmiineae</taxon>
        <taxon>Marasmiaceae</taxon>
        <taxon>Tetrapyrgos</taxon>
    </lineage>
</organism>
<dbReference type="InterPro" id="IPR056884">
    <property type="entry name" value="NPHP3-like_N"/>
</dbReference>
<evidence type="ECO:0000313" key="3">
    <source>
        <dbReference type="EMBL" id="KAF5371619.1"/>
    </source>
</evidence>
<dbReference type="OrthoDB" id="3014077at2759"/>
<dbReference type="EMBL" id="JAACJM010000007">
    <property type="protein sequence ID" value="KAF5371619.1"/>
    <property type="molecule type" value="Genomic_DNA"/>
</dbReference>
<feature type="domain" description="Nephrocystin 3-like N-terminal" evidence="2">
    <location>
        <begin position="394"/>
        <end position="553"/>
    </location>
</feature>
<dbReference type="PANTHER" id="PTHR10039">
    <property type="entry name" value="AMELOGENIN"/>
    <property type="match status" value="1"/>
</dbReference>
<keyword evidence="1" id="KW-0677">Repeat</keyword>
<proteinExistence type="predicted"/>
<evidence type="ECO:0000313" key="4">
    <source>
        <dbReference type="Proteomes" id="UP000559256"/>
    </source>
</evidence>
<comment type="caution">
    <text evidence="3">The sequence shown here is derived from an EMBL/GenBank/DDBJ whole genome shotgun (WGS) entry which is preliminary data.</text>
</comment>
<dbReference type="SUPFAM" id="SSF52540">
    <property type="entry name" value="P-loop containing nucleoside triphosphate hydrolases"/>
    <property type="match status" value="1"/>
</dbReference>
<reference evidence="3 4" key="1">
    <citation type="journal article" date="2020" name="ISME J.">
        <title>Uncovering the hidden diversity of litter-decomposition mechanisms in mushroom-forming fungi.</title>
        <authorList>
            <person name="Floudas D."/>
            <person name="Bentzer J."/>
            <person name="Ahren D."/>
            <person name="Johansson T."/>
            <person name="Persson P."/>
            <person name="Tunlid A."/>
        </authorList>
    </citation>
    <scope>NUCLEOTIDE SEQUENCE [LARGE SCALE GENOMIC DNA]</scope>
    <source>
        <strain evidence="3 4">CBS 291.85</strain>
    </source>
</reference>
<name>A0A8H5LW57_9AGAR</name>
<dbReference type="Proteomes" id="UP000559256">
    <property type="component" value="Unassembled WGS sequence"/>
</dbReference>
<evidence type="ECO:0000256" key="1">
    <source>
        <dbReference type="ARBA" id="ARBA00022737"/>
    </source>
</evidence>
<protein>
    <recommendedName>
        <fullName evidence="2">Nephrocystin 3-like N-terminal domain-containing protein</fullName>
    </recommendedName>
</protein>
<dbReference type="InterPro" id="IPR027417">
    <property type="entry name" value="P-loop_NTPase"/>
</dbReference>
<evidence type="ECO:0000259" key="2">
    <source>
        <dbReference type="Pfam" id="PF24883"/>
    </source>
</evidence>
<dbReference type="AlphaFoldDB" id="A0A8H5LW57"/>